<gene>
    <name evidence="2" type="ORF">ANANG_G00272120</name>
</gene>
<dbReference type="EMBL" id="JAFIRN010000016">
    <property type="protein sequence ID" value="KAG5833086.1"/>
    <property type="molecule type" value="Genomic_DNA"/>
</dbReference>
<feature type="compositionally biased region" description="Low complexity" evidence="1">
    <location>
        <begin position="39"/>
        <end position="54"/>
    </location>
</feature>
<evidence type="ECO:0008006" key="4">
    <source>
        <dbReference type="Google" id="ProtNLM"/>
    </source>
</evidence>
<dbReference type="Proteomes" id="UP001044222">
    <property type="component" value="Chromosome 16"/>
</dbReference>
<feature type="region of interest" description="Disordered" evidence="1">
    <location>
        <begin position="195"/>
        <end position="236"/>
    </location>
</feature>
<feature type="compositionally biased region" description="Basic and acidic residues" evidence="1">
    <location>
        <begin position="89"/>
        <end position="99"/>
    </location>
</feature>
<accession>A0A9D3LM90</accession>
<evidence type="ECO:0000313" key="2">
    <source>
        <dbReference type="EMBL" id="KAG5833086.1"/>
    </source>
</evidence>
<proteinExistence type="predicted"/>
<dbReference type="AlphaFoldDB" id="A0A9D3LM90"/>
<name>A0A9D3LM90_ANGAN</name>
<evidence type="ECO:0000256" key="1">
    <source>
        <dbReference type="SAM" id="MobiDB-lite"/>
    </source>
</evidence>
<dbReference type="PANTHER" id="PTHR22529">
    <property type="entry name" value="EPITHELIAL-STROMAL INTERACTION PROTEIN 1"/>
    <property type="match status" value="1"/>
</dbReference>
<reference evidence="2" key="1">
    <citation type="submission" date="2021-01" db="EMBL/GenBank/DDBJ databases">
        <title>A chromosome-scale assembly of European eel, Anguilla anguilla.</title>
        <authorList>
            <person name="Henkel C."/>
            <person name="Jong-Raadsen S.A."/>
            <person name="Dufour S."/>
            <person name="Weltzien F.-A."/>
            <person name="Palstra A.P."/>
            <person name="Pelster B."/>
            <person name="Spaink H.P."/>
            <person name="Van Den Thillart G.E."/>
            <person name="Jansen H."/>
            <person name="Zahm M."/>
            <person name="Klopp C."/>
            <person name="Cedric C."/>
            <person name="Louis A."/>
            <person name="Berthelot C."/>
            <person name="Parey E."/>
            <person name="Roest Crollius H."/>
            <person name="Montfort J."/>
            <person name="Robinson-Rechavi M."/>
            <person name="Bucao C."/>
            <person name="Bouchez O."/>
            <person name="Gislard M."/>
            <person name="Lluch J."/>
            <person name="Milhes M."/>
            <person name="Lampietro C."/>
            <person name="Lopez Roques C."/>
            <person name="Donnadieu C."/>
            <person name="Braasch I."/>
            <person name="Desvignes T."/>
            <person name="Postlethwait J."/>
            <person name="Bobe J."/>
            <person name="Guiguen Y."/>
            <person name="Dirks R."/>
        </authorList>
    </citation>
    <scope>NUCLEOTIDE SEQUENCE</scope>
    <source>
        <strain evidence="2">Tag_6206</strain>
        <tissue evidence="2">Liver</tissue>
    </source>
</reference>
<protein>
    <recommendedName>
        <fullName evidence="4">Epithelial-stromal interaction protein 1</fullName>
    </recommendedName>
</protein>
<dbReference type="InterPro" id="IPR026185">
    <property type="entry name" value="EPSTI1"/>
</dbReference>
<dbReference type="PANTHER" id="PTHR22529:SF1">
    <property type="entry name" value="EPITHELIAL-STROMAL INTERACTION PROTEIN 1"/>
    <property type="match status" value="1"/>
</dbReference>
<organism evidence="2 3">
    <name type="scientific">Anguilla anguilla</name>
    <name type="common">European freshwater eel</name>
    <name type="synonym">Muraena anguilla</name>
    <dbReference type="NCBI Taxonomy" id="7936"/>
    <lineage>
        <taxon>Eukaryota</taxon>
        <taxon>Metazoa</taxon>
        <taxon>Chordata</taxon>
        <taxon>Craniata</taxon>
        <taxon>Vertebrata</taxon>
        <taxon>Euteleostomi</taxon>
        <taxon>Actinopterygii</taxon>
        <taxon>Neopterygii</taxon>
        <taxon>Teleostei</taxon>
        <taxon>Anguilliformes</taxon>
        <taxon>Anguillidae</taxon>
        <taxon>Anguilla</taxon>
    </lineage>
</organism>
<sequence length="236" mass="27496">MDPHKKWTPEEPNTPPNFSNRRMNSGADNMYAEQEHPDNLNNQNTTDNQNTQSEQNDRQPQYAGAYTVIPPNESRRSKLQRMAQQEEQDLQRWKEEHRPGPIQLPPSQLGGSVSLDEARKKQFLQAKQSKLQKKLKQEEMDRIRREEEEKKYELMKTTQREKTIKLEQKSKEEDVRRRFQYEQDRQAKTAEFLQRVGGSSLAPAATSSAPPTSSWVRRRPRNALGSPSARVRARAT</sequence>
<feature type="compositionally biased region" description="Low complexity" evidence="1">
    <location>
        <begin position="199"/>
        <end position="214"/>
    </location>
</feature>
<keyword evidence="3" id="KW-1185">Reference proteome</keyword>
<feature type="compositionally biased region" description="Polar residues" evidence="1">
    <location>
        <begin position="16"/>
        <end position="27"/>
    </location>
</feature>
<evidence type="ECO:0000313" key="3">
    <source>
        <dbReference type="Proteomes" id="UP001044222"/>
    </source>
</evidence>
<feature type="region of interest" description="Disordered" evidence="1">
    <location>
        <begin position="1"/>
        <end position="121"/>
    </location>
</feature>
<comment type="caution">
    <text evidence="2">The sequence shown here is derived from an EMBL/GenBank/DDBJ whole genome shotgun (WGS) entry which is preliminary data.</text>
</comment>